<name>A0A0J7KSA7_LASNI</name>
<gene>
    <name evidence="1" type="ORF">RF55_6727</name>
</gene>
<dbReference type="PaxDb" id="67767-A0A0J7KSA7"/>
<dbReference type="OrthoDB" id="7699032at2759"/>
<dbReference type="GO" id="GO:0003676">
    <property type="term" value="F:nucleic acid binding"/>
    <property type="evidence" value="ECO:0007669"/>
    <property type="project" value="InterPro"/>
</dbReference>
<dbReference type="GO" id="GO:0008270">
    <property type="term" value="F:zinc ion binding"/>
    <property type="evidence" value="ECO:0007669"/>
    <property type="project" value="InterPro"/>
</dbReference>
<dbReference type="EMBL" id="LBMM01003740">
    <property type="protein sequence ID" value="KMQ93191.1"/>
    <property type="molecule type" value="Genomic_DNA"/>
</dbReference>
<proteinExistence type="predicted"/>
<keyword evidence="2" id="KW-1185">Reference proteome</keyword>
<dbReference type="AlphaFoldDB" id="A0A0J7KSA7"/>
<sequence>MWPKVCVSYTNVAGMSGGKMVSDASKVSEKSNAVAKDRERSFAVVIKAKDANVKMSSEQVKEKVMREVSKSLNVRVKAVRKTRSGGAAIETVSESELSKLTECAKFGDVGLKVEIPQKIGPKVIVYDVPNELTNDDFMREMYEKNVKGRVNEGVFKERVRIVSRNSKRNATCGNIIMEVMNEVKRIVCEEGRLYVNWKAFRVKEFVNVMRCHKFFAYGHMMRKCGEKERLCQKCGQSRHIIKECKRESVCRNCKLRGRECDYSVLRGVPGIYRSSGERKSEGE</sequence>
<comment type="caution">
    <text evidence="1">The sequence shown here is derived from an EMBL/GenBank/DDBJ whole genome shotgun (WGS) entry which is preliminary data.</text>
</comment>
<dbReference type="SUPFAM" id="SSF57756">
    <property type="entry name" value="Retrovirus zinc finger-like domains"/>
    <property type="match status" value="1"/>
</dbReference>
<organism evidence="1 2">
    <name type="scientific">Lasius niger</name>
    <name type="common">Black garden ant</name>
    <dbReference type="NCBI Taxonomy" id="67767"/>
    <lineage>
        <taxon>Eukaryota</taxon>
        <taxon>Metazoa</taxon>
        <taxon>Ecdysozoa</taxon>
        <taxon>Arthropoda</taxon>
        <taxon>Hexapoda</taxon>
        <taxon>Insecta</taxon>
        <taxon>Pterygota</taxon>
        <taxon>Neoptera</taxon>
        <taxon>Endopterygota</taxon>
        <taxon>Hymenoptera</taxon>
        <taxon>Apocrita</taxon>
        <taxon>Aculeata</taxon>
        <taxon>Formicoidea</taxon>
        <taxon>Formicidae</taxon>
        <taxon>Formicinae</taxon>
        <taxon>Lasius</taxon>
        <taxon>Lasius</taxon>
    </lineage>
</organism>
<protein>
    <submittedName>
        <fullName evidence="1">Golgin subfamily a member 4-like protein</fullName>
    </submittedName>
</protein>
<dbReference type="Gene3D" id="4.10.60.10">
    <property type="entry name" value="Zinc finger, CCHC-type"/>
    <property type="match status" value="1"/>
</dbReference>
<dbReference type="InterPro" id="IPR036875">
    <property type="entry name" value="Znf_CCHC_sf"/>
</dbReference>
<dbReference type="Proteomes" id="UP000036403">
    <property type="component" value="Unassembled WGS sequence"/>
</dbReference>
<evidence type="ECO:0000313" key="1">
    <source>
        <dbReference type="EMBL" id="KMQ93191.1"/>
    </source>
</evidence>
<evidence type="ECO:0000313" key="2">
    <source>
        <dbReference type="Proteomes" id="UP000036403"/>
    </source>
</evidence>
<accession>A0A0J7KSA7</accession>
<reference evidence="1 2" key="1">
    <citation type="submission" date="2015-04" db="EMBL/GenBank/DDBJ databases">
        <title>Lasius niger genome sequencing.</title>
        <authorList>
            <person name="Konorov E.A."/>
            <person name="Nikitin M.A."/>
            <person name="Kirill M.V."/>
            <person name="Chang P."/>
        </authorList>
    </citation>
    <scope>NUCLEOTIDE SEQUENCE [LARGE SCALE GENOMIC DNA]</scope>
    <source>
        <tissue evidence="1">Whole</tissue>
    </source>
</reference>